<protein>
    <submittedName>
        <fullName evidence="1">Uncharacterized protein</fullName>
    </submittedName>
</protein>
<evidence type="ECO:0000313" key="2">
    <source>
        <dbReference type="Proteomes" id="UP000273500"/>
    </source>
</evidence>
<proteinExistence type="predicted"/>
<dbReference type="EMBL" id="RWIT01000002">
    <property type="protein sequence ID" value="RSK50055.1"/>
    <property type="molecule type" value="Genomic_DNA"/>
</dbReference>
<dbReference type="RefSeq" id="WP_125418732.1">
    <property type="nucleotide sequence ID" value="NZ_RWIT01000002.1"/>
</dbReference>
<sequence>MQLSTLISQLPRLQAAALAPTVTEHELLLLERSVREALENMATPRLVAATPLQVQKYFYLLEAYAHDLSPQPPAARQRLGQEALRLLQALTPAARA</sequence>
<dbReference type="AlphaFoldDB" id="A0A3R9Q036"/>
<keyword evidence="2" id="KW-1185">Reference proteome</keyword>
<comment type="caution">
    <text evidence="1">The sequence shown here is derived from an EMBL/GenBank/DDBJ whole genome shotgun (WGS) entry which is preliminary data.</text>
</comment>
<evidence type="ECO:0000313" key="1">
    <source>
        <dbReference type="EMBL" id="RSK50055.1"/>
    </source>
</evidence>
<dbReference type="Proteomes" id="UP000273500">
    <property type="component" value="Unassembled WGS sequence"/>
</dbReference>
<organism evidence="1 2">
    <name type="scientific">Hymenobacter rigui</name>
    <dbReference type="NCBI Taxonomy" id="334424"/>
    <lineage>
        <taxon>Bacteria</taxon>
        <taxon>Pseudomonadati</taxon>
        <taxon>Bacteroidota</taxon>
        <taxon>Cytophagia</taxon>
        <taxon>Cytophagales</taxon>
        <taxon>Hymenobacteraceae</taxon>
        <taxon>Hymenobacter</taxon>
    </lineage>
</organism>
<reference evidence="1 2" key="1">
    <citation type="submission" date="2018-12" db="EMBL/GenBank/DDBJ databases">
        <authorList>
            <person name="Feng G."/>
            <person name="Zhu H."/>
        </authorList>
    </citation>
    <scope>NUCLEOTIDE SEQUENCE [LARGE SCALE GENOMIC DNA]</scope>
    <source>
        <strain evidence="1 2">KCTC 12533</strain>
    </source>
</reference>
<name>A0A3R9Q036_9BACT</name>
<gene>
    <name evidence="1" type="ORF">EI291_05230</name>
</gene>
<accession>A0A3R9Q036</accession>
<dbReference type="OrthoDB" id="9955807at2"/>